<organism evidence="1 2">
    <name type="scientific">Melaminivora suipulveris</name>
    <dbReference type="NCBI Taxonomy" id="2109913"/>
    <lineage>
        <taxon>Bacteria</taxon>
        <taxon>Pseudomonadati</taxon>
        <taxon>Pseudomonadota</taxon>
        <taxon>Betaproteobacteria</taxon>
        <taxon>Burkholderiales</taxon>
        <taxon>Comamonadaceae</taxon>
        <taxon>Melaminivora</taxon>
    </lineage>
</organism>
<keyword evidence="2" id="KW-1185">Reference proteome</keyword>
<dbReference type="Proteomes" id="UP000237925">
    <property type="component" value="Chromosome"/>
</dbReference>
<evidence type="ECO:0008006" key="3">
    <source>
        <dbReference type="Google" id="ProtNLM"/>
    </source>
</evidence>
<dbReference type="InterPro" id="IPR010260">
    <property type="entry name" value="AlpA"/>
</dbReference>
<gene>
    <name evidence="1" type="ORF">C6568_03825</name>
</gene>
<sequence>MTKETTAPRALLRIEQVMERIQRGRSWIWAAVQRGEFPAPHRLSPRCTRWDSSAVERWIEQQLEKEST</sequence>
<evidence type="ECO:0000313" key="2">
    <source>
        <dbReference type="Proteomes" id="UP000237925"/>
    </source>
</evidence>
<dbReference type="EMBL" id="CP027667">
    <property type="protein sequence ID" value="AVO48486.1"/>
    <property type="molecule type" value="Genomic_DNA"/>
</dbReference>
<evidence type="ECO:0000313" key="1">
    <source>
        <dbReference type="EMBL" id="AVO48486.1"/>
    </source>
</evidence>
<dbReference type="Gene3D" id="1.10.238.160">
    <property type="match status" value="1"/>
</dbReference>
<dbReference type="Pfam" id="PF05930">
    <property type="entry name" value="Phage_AlpA"/>
    <property type="match status" value="1"/>
</dbReference>
<dbReference type="KEGG" id="mela:C6568_03825"/>
<proteinExistence type="predicted"/>
<dbReference type="OrthoDB" id="9182156at2"/>
<dbReference type="AlphaFoldDB" id="A0A2R3Q9M7"/>
<protein>
    <recommendedName>
        <fullName evidence="3">AlpA family phage regulatory protein</fullName>
    </recommendedName>
</protein>
<reference evidence="1 2" key="1">
    <citation type="submission" date="2018-03" db="EMBL/GenBank/DDBJ databases">
        <title>Genome sequencing of Melaminivora sp.</title>
        <authorList>
            <person name="Kim S.-J."/>
            <person name="Heo J."/>
            <person name="Ahn J.-H."/>
            <person name="Kwon S.-W."/>
        </authorList>
    </citation>
    <scope>NUCLEOTIDE SEQUENCE [LARGE SCALE GENOMIC DNA]</scope>
    <source>
        <strain evidence="1 2">SC2-9</strain>
    </source>
</reference>
<accession>A0A2R3Q9M7</accession>
<name>A0A2R3Q9M7_9BURK</name>
<dbReference type="RefSeq" id="WP_106682966.1">
    <property type="nucleotide sequence ID" value="NZ_CP027667.1"/>
</dbReference>